<reference evidence="2" key="1">
    <citation type="submission" date="2022-05" db="EMBL/GenBank/DDBJ databases">
        <title>Brucella abortus biovar 1 isolated from water buffalo in Campania region.</title>
        <authorList>
            <person name="Riccardi M.G."/>
            <person name="Paradiso R."/>
            <person name="Borriello G."/>
        </authorList>
    </citation>
    <scope>NUCLEOTIDE SEQUENCE</scope>
    <source>
        <strain evidence="2">69841</strain>
    </source>
</reference>
<dbReference type="KEGG" id="babb:DK48_680"/>
<sequence>MSPTVMTQANNIHASLRWIAVVIFLCSFPFSLYLPLWVSWENQIIENAQAVTLALGAVISLVFGLCSSGKNASSGSRSSPSGSS</sequence>
<feature type="transmembrane region" description="Helical" evidence="1">
    <location>
        <begin position="16"/>
        <end position="36"/>
    </location>
</feature>
<accession>A0AAE9LBQ8</accession>
<name>A0AAE9LBQ8_BRUAO</name>
<dbReference type="EMBL" id="CP098117">
    <property type="protein sequence ID" value="URS48382.1"/>
    <property type="molecule type" value="Genomic_DNA"/>
</dbReference>
<dbReference type="KEGG" id="babt:DK49_1197"/>
<dbReference type="RefSeq" id="WP_002971397.1">
    <property type="nucleotide sequence ID" value="NZ_CBDDNZ010000002.1"/>
</dbReference>
<proteinExistence type="predicted"/>
<keyword evidence="1" id="KW-1133">Transmembrane helix</keyword>
<evidence type="ECO:0000313" key="3">
    <source>
        <dbReference type="Proteomes" id="UP001056690"/>
    </source>
</evidence>
<keyword evidence="1" id="KW-0472">Membrane</keyword>
<dbReference type="Proteomes" id="UP001056690">
    <property type="component" value="Chromosome 1"/>
</dbReference>
<gene>
    <name evidence="2" type="ORF">NBW10_05995</name>
</gene>
<evidence type="ECO:0000256" key="1">
    <source>
        <dbReference type="SAM" id="Phobius"/>
    </source>
</evidence>
<protein>
    <submittedName>
        <fullName evidence="2">Uncharacterized protein</fullName>
    </submittedName>
</protein>
<dbReference type="GeneID" id="93014866"/>
<evidence type="ECO:0000313" key="2">
    <source>
        <dbReference type="EMBL" id="URS48382.1"/>
    </source>
</evidence>
<organism evidence="2 3">
    <name type="scientific">Brucella abortus</name>
    <dbReference type="NCBI Taxonomy" id="235"/>
    <lineage>
        <taxon>Bacteria</taxon>
        <taxon>Pseudomonadati</taxon>
        <taxon>Pseudomonadota</taxon>
        <taxon>Alphaproteobacteria</taxon>
        <taxon>Hyphomicrobiales</taxon>
        <taxon>Brucellaceae</taxon>
        <taxon>Brucella/Ochrobactrum group</taxon>
        <taxon>Brucella</taxon>
    </lineage>
</organism>
<dbReference type="AlphaFoldDB" id="A0AAE9LBQ8"/>
<keyword evidence="1" id="KW-0812">Transmembrane</keyword>
<feature type="transmembrane region" description="Helical" evidence="1">
    <location>
        <begin position="48"/>
        <end position="67"/>
    </location>
</feature>